<accession>A0A8H4J0Q4</accession>
<dbReference type="EMBL" id="WWBZ02000013">
    <property type="protein sequence ID" value="KAF4310664.1"/>
    <property type="molecule type" value="Genomic_DNA"/>
</dbReference>
<dbReference type="Gene3D" id="3.40.50.150">
    <property type="entry name" value="Vaccinia Virus protein VP39"/>
    <property type="match status" value="1"/>
</dbReference>
<proteinExistence type="predicted"/>
<dbReference type="Proteomes" id="UP000572817">
    <property type="component" value="Unassembled WGS sequence"/>
</dbReference>
<dbReference type="SUPFAM" id="SSF53335">
    <property type="entry name" value="S-adenosyl-L-methionine-dependent methyltransferases"/>
    <property type="match status" value="1"/>
</dbReference>
<organism evidence="1 2">
    <name type="scientific">Botryosphaeria dothidea</name>
    <dbReference type="NCBI Taxonomy" id="55169"/>
    <lineage>
        <taxon>Eukaryota</taxon>
        <taxon>Fungi</taxon>
        <taxon>Dikarya</taxon>
        <taxon>Ascomycota</taxon>
        <taxon>Pezizomycotina</taxon>
        <taxon>Dothideomycetes</taxon>
        <taxon>Dothideomycetes incertae sedis</taxon>
        <taxon>Botryosphaeriales</taxon>
        <taxon>Botryosphaeriaceae</taxon>
        <taxon>Botryosphaeria</taxon>
    </lineage>
</organism>
<evidence type="ECO:0000313" key="1">
    <source>
        <dbReference type="EMBL" id="KAF4310664.1"/>
    </source>
</evidence>
<name>A0A8H4J0Q4_9PEZI</name>
<sequence length="300" mass="32976">MSSDGDYLHGYGESEMRRLQGQHHGLEHQMGGLVLAPLDINSENLKILDSGTADGYWLRELSRNVPASCQLFGTDVSTAGFPADLPPNIHLHKQPVTDPWPESWKSSFDLVHQRATLPAIQAVDCQAAVKNLAELLKPGHGWLQLVEPNISSYLTDEEAARFPALGEFSKLMGEIFPRLGHNPSPGPLLRAWLAEAGLRSVDEKIVDLPIGKSAADPVLGEAAKHNVLQVFDGFHAAAASEFRPLYSIALFRMILTACTTDLPDLPYTAEYFEDVRQRLAAEADAVGGMIRWHVVWGQRV</sequence>
<evidence type="ECO:0008006" key="3">
    <source>
        <dbReference type="Google" id="ProtNLM"/>
    </source>
</evidence>
<dbReference type="AlphaFoldDB" id="A0A8H4J0Q4"/>
<keyword evidence="2" id="KW-1185">Reference proteome</keyword>
<dbReference type="OrthoDB" id="184880at2759"/>
<comment type="caution">
    <text evidence="1">The sequence shown here is derived from an EMBL/GenBank/DDBJ whole genome shotgun (WGS) entry which is preliminary data.</text>
</comment>
<gene>
    <name evidence="1" type="ORF">GTA08_BOTSDO13757</name>
</gene>
<dbReference type="Pfam" id="PF13489">
    <property type="entry name" value="Methyltransf_23"/>
    <property type="match status" value="1"/>
</dbReference>
<reference evidence="1" key="1">
    <citation type="submission" date="2020-04" db="EMBL/GenBank/DDBJ databases">
        <title>Genome Assembly and Annotation of Botryosphaeria dothidea sdau 11-99, a Latent Pathogen of Apple Fruit Ring Rot in China.</title>
        <authorList>
            <person name="Yu C."/>
            <person name="Diao Y."/>
            <person name="Lu Q."/>
            <person name="Zhao J."/>
            <person name="Cui S."/>
            <person name="Peng C."/>
            <person name="He B."/>
            <person name="Liu H."/>
        </authorList>
    </citation>
    <scope>NUCLEOTIDE SEQUENCE [LARGE SCALE GENOMIC DNA]</scope>
    <source>
        <strain evidence="1">Sdau11-99</strain>
    </source>
</reference>
<protein>
    <recommendedName>
        <fullName evidence="3">Tam domain methyltransferase protein</fullName>
    </recommendedName>
</protein>
<evidence type="ECO:0000313" key="2">
    <source>
        <dbReference type="Proteomes" id="UP000572817"/>
    </source>
</evidence>
<dbReference type="InterPro" id="IPR029063">
    <property type="entry name" value="SAM-dependent_MTases_sf"/>
</dbReference>